<evidence type="ECO:0000313" key="2">
    <source>
        <dbReference type="Proteomes" id="UP000824782"/>
    </source>
</evidence>
<comment type="caution">
    <text evidence="1">The sequence shown here is derived from an EMBL/GenBank/DDBJ whole genome shotgun (WGS) entry which is preliminary data.</text>
</comment>
<keyword evidence="2" id="KW-1185">Reference proteome</keyword>
<dbReference type="AlphaFoldDB" id="A0AAV7CJ63"/>
<evidence type="ECO:0000313" key="1">
    <source>
        <dbReference type="EMBL" id="KAG8585087.1"/>
    </source>
</evidence>
<reference evidence="1" key="1">
    <citation type="thesis" date="2020" institute="ProQuest LLC" country="789 East Eisenhower Parkway, Ann Arbor, MI, USA">
        <title>Comparative Genomics and Chromosome Evolution.</title>
        <authorList>
            <person name="Mudd A.B."/>
        </authorList>
    </citation>
    <scope>NUCLEOTIDE SEQUENCE</scope>
    <source>
        <strain evidence="1">237g6f4</strain>
        <tissue evidence="1">Blood</tissue>
    </source>
</reference>
<sequence>MSPLHSPVLSLKRAIGSEHLFNFLGTVEYLPQSVSGVIEEFLSFNMHTASWGAVWECLKGTLHDDYFYNIYAHKADNYALTRSLSQAVNVAESSYIAGPSDE</sequence>
<accession>A0AAV7CJ63</accession>
<dbReference type="EMBL" id="WNYA01000002">
    <property type="protein sequence ID" value="KAG8585087.1"/>
    <property type="molecule type" value="Genomic_DNA"/>
</dbReference>
<gene>
    <name evidence="1" type="ORF">GDO81_004887</name>
</gene>
<organism evidence="1 2">
    <name type="scientific">Engystomops pustulosus</name>
    <name type="common">Tungara frog</name>
    <name type="synonym">Physalaemus pustulosus</name>
    <dbReference type="NCBI Taxonomy" id="76066"/>
    <lineage>
        <taxon>Eukaryota</taxon>
        <taxon>Metazoa</taxon>
        <taxon>Chordata</taxon>
        <taxon>Craniata</taxon>
        <taxon>Vertebrata</taxon>
        <taxon>Euteleostomi</taxon>
        <taxon>Amphibia</taxon>
        <taxon>Batrachia</taxon>
        <taxon>Anura</taxon>
        <taxon>Neobatrachia</taxon>
        <taxon>Hyloidea</taxon>
        <taxon>Leptodactylidae</taxon>
        <taxon>Leiuperinae</taxon>
        <taxon>Engystomops</taxon>
    </lineage>
</organism>
<dbReference type="Proteomes" id="UP000824782">
    <property type="component" value="Unassembled WGS sequence"/>
</dbReference>
<protein>
    <submittedName>
        <fullName evidence="1">Uncharacterized protein</fullName>
    </submittedName>
</protein>
<proteinExistence type="predicted"/>
<name>A0AAV7CJ63_ENGPU</name>